<organism evidence="2 3">
    <name type="scientific">Aquilegia coerulea</name>
    <name type="common">Rocky mountain columbine</name>
    <dbReference type="NCBI Taxonomy" id="218851"/>
    <lineage>
        <taxon>Eukaryota</taxon>
        <taxon>Viridiplantae</taxon>
        <taxon>Streptophyta</taxon>
        <taxon>Embryophyta</taxon>
        <taxon>Tracheophyta</taxon>
        <taxon>Spermatophyta</taxon>
        <taxon>Magnoliopsida</taxon>
        <taxon>Ranunculales</taxon>
        <taxon>Ranunculaceae</taxon>
        <taxon>Thalictroideae</taxon>
        <taxon>Aquilegia</taxon>
    </lineage>
</organism>
<name>A0A2G5C734_AQUCA</name>
<evidence type="ECO:0000313" key="3">
    <source>
        <dbReference type="Proteomes" id="UP000230069"/>
    </source>
</evidence>
<dbReference type="InParanoid" id="A0A2G5C734"/>
<feature type="compositionally biased region" description="Acidic residues" evidence="1">
    <location>
        <begin position="64"/>
        <end position="86"/>
    </location>
</feature>
<dbReference type="InterPro" id="IPR036875">
    <property type="entry name" value="Znf_CCHC_sf"/>
</dbReference>
<evidence type="ECO:0000313" key="2">
    <source>
        <dbReference type="EMBL" id="PIA27099.1"/>
    </source>
</evidence>
<keyword evidence="3" id="KW-1185">Reference proteome</keyword>
<sequence>MSSDSGREIWLRSPKRPVSLITNPVMSSDAGNEFFEKALRSPKRSRTEEAEKGFEKNETKEKEKEEDEEDDDDDDDDDYVEEDFTPEEWERKKKDFLCTLCNKYGHYAISCPWLYFCPPFEKLNPWSERICWCCAEVLEKAHPNTPHYMIPTRAKFLRKPTLIRHII</sequence>
<feature type="region of interest" description="Disordered" evidence="1">
    <location>
        <begin position="37"/>
        <end position="86"/>
    </location>
</feature>
<evidence type="ECO:0008006" key="4">
    <source>
        <dbReference type="Google" id="ProtNLM"/>
    </source>
</evidence>
<reference evidence="2 3" key="1">
    <citation type="submission" date="2017-09" db="EMBL/GenBank/DDBJ databases">
        <title>WGS assembly of Aquilegia coerulea Goldsmith.</title>
        <authorList>
            <person name="Hodges S."/>
            <person name="Kramer E."/>
            <person name="Nordborg M."/>
            <person name="Tomkins J."/>
            <person name="Borevitz J."/>
            <person name="Derieg N."/>
            <person name="Yan J."/>
            <person name="Mihaltcheva S."/>
            <person name="Hayes R.D."/>
            <person name="Rokhsar D."/>
        </authorList>
    </citation>
    <scope>NUCLEOTIDE SEQUENCE [LARGE SCALE GENOMIC DNA]</scope>
    <source>
        <strain evidence="3">cv. Goldsmith</strain>
    </source>
</reference>
<gene>
    <name evidence="2" type="ORF">AQUCO_08300060v1</name>
</gene>
<feature type="compositionally biased region" description="Basic and acidic residues" evidence="1">
    <location>
        <begin position="37"/>
        <end position="63"/>
    </location>
</feature>
<dbReference type="AlphaFoldDB" id="A0A2G5C734"/>
<accession>A0A2G5C734</accession>
<proteinExistence type="predicted"/>
<dbReference type="EMBL" id="KZ305100">
    <property type="protein sequence ID" value="PIA27099.1"/>
    <property type="molecule type" value="Genomic_DNA"/>
</dbReference>
<dbReference type="GO" id="GO:0003676">
    <property type="term" value="F:nucleic acid binding"/>
    <property type="evidence" value="ECO:0007669"/>
    <property type="project" value="InterPro"/>
</dbReference>
<dbReference type="SUPFAM" id="SSF57756">
    <property type="entry name" value="Retrovirus zinc finger-like domains"/>
    <property type="match status" value="1"/>
</dbReference>
<evidence type="ECO:0000256" key="1">
    <source>
        <dbReference type="SAM" id="MobiDB-lite"/>
    </source>
</evidence>
<protein>
    <recommendedName>
        <fullName evidence="4">CCHC-type domain-containing protein</fullName>
    </recommendedName>
</protein>
<dbReference type="Proteomes" id="UP000230069">
    <property type="component" value="Unassembled WGS sequence"/>
</dbReference>
<dbReference type="GO" id="GO:0008270">
    <property type="term" value="F:zinc ion binding"/>
    <property type="evidence" value="ECO:0007669"/>
    <property type="project" value="InterPro"/>
</dbReference>